<accession>A0ACC2ZTN0</accession>
<dbReference type="EMBL" id="JAPDRQ010000288">
    <property type="protein sequence ID" value="KAJ9651013.1"/>
    <property type="molecule type" value="Genomic_DNA"/>
</dbReference>
<name>A0ACC2ZTN0_9EURO</name>
<comment type="caution">
    <text evidence="1">The sequence shown here is derived from an EMBL/GenBank/DDBJ whole genome shotgun (WGS) entry which is preliminary data.</text>
</comment>
<dbReference type="Proteomes" id="UP001172386">
    <property type="component" value="Unassembled WGS sequence"/>
</dbReference>
<protein>
    <submittedName>
        <fullName evidence="1">Vacuolar protein sorting-associated protein 41</fullName>
    </submittedName>
</protein>
<proteinExistence type="predicted"/>
<sequence length="1323" mass="145712">MAVGEGSTEPDNGHTLTPEQPKPIEDDEDEQPTAAQENKEESEEEKGDGDGEKEEDHDDDDDDEEEEEEEEEEPRLKYAPLTKNLGMVYRNGDATSTFMVSGDKMIVGTHNGKIHVFSMPLLQSVRSYRAHQASVSSMSISPYPPPLPIPTKLDAAQRLAAEAADDRPGSRSPSSNAKSSPRQLSVARTPSNDIYIATSSIDGHVCVQSLIDEKDVQLRNFGRPVQAVALSPEYKSDKSYLSGGQAGTLVLTVGGKAGKSTDATTTGAAAAASGWLGSIGLGTNTGTDKILHSGEGTISTIKWSLSGKYVLWVNEEGIKIMRSHLKLDSGESALEWKRISHISRPNRKGWEELAAVQKARAEWVDRTCLESDDDSSLRRPPSNGHNSRAADRSDAEEVVVGWGDMAWIIRVTTGTSQSSSKGQNSAAGSAEVMSIIRFDDCMIAGVSLYTPTLLLVIAYIEKKSKPSKKVNEGTPRGRSHRHNGLKPELRLIDINTKEELETDALPVSRFETLSSSDYHLGVLYPIKIPAQLAQKGYLSQIGSGVTAVGSGLATGAEVVGQGVWDATMYGPRMLGANRLFDRSDTGSIRSGKPGTDKSLNPKPSNYLTGWIPGIGSSIFGAENEELKAVATTQGMKIFMMSPYDCIVAVKRTLSDRVQWLEKMEQYSKAWELLDEHPEAATTTSEPSEASSPPTPSKASSVAQSSNSVSSPTRERPKPTLAEFFADSASMIGSPKPDVKGQYSVAEKEKRRIGELWLQQLTKAGKWSEAGEVASKVLNTTSRWEHWAWQFIRNNKFDEISPYMPAMELIPPLSSSTFEVVLGHYISRDRKRFQELIDQWPSDLFDVSSITTAIQEQLSSGTAPGGSDDWRMLNECLAKLYLADGHYKEALRCYIQLQDADTALSLVKDHHLVEAILDDIPDFVLLRITHQQLKTASQAELEELSSEPIKLLVDEASNGVVDPDAVVHELQKANLNVFLYFYFRGLWQGTGRSEARTVSRHRFSTANLAANEGKLLVDGYPDLAVELFAAYDRTLLMEFLQSSTLFNFDAALKTCEKNRYIEEEVYLLSKTGSLKKALYLIIDELQDVSKAIAFAKEQDDKGLWEDLLEYSMSRPRFISGLLAEVGTAIDPITLVKRIPSGIEIEGLKDGLKKMIREYDLQDSISAGAAKVLSSEVAVNMDILRRGRRRGIKFDVPIKPKVRDTKDDLGISEITVLPAPGTHEQEETKPGYCATCEKAFTGDDSETLIGFACGHVYHVSCLFKDEDPVSMPKREEEDEEDFDYGFTRSIAAKVTNARLLRDRVKMLGGCKVCRTRKEKIKEVIQ</sequence>
<organism evidence="1 2">
    <name type="scientific">Neophaeococcomyces mojaviensis</name>
    <dbReference type="NCBI Taxonomy" id="3383035"/>
    <lineage>
        <taxon>Eukaryota</taxon>
        <taxon>Fungi</taxon>
        <taxon>Dikarya</taxon>
        <taxon>Ascomycota</taxon>
        <taxon>Pezizomycotina</taxon>
        <taxon>Eurotiomycetes</taxon>
        <taxon>Chaetothyriomycetidae</taxon>
        <taxon>Chaetothyriales</taxon>
        <taxon>Chaetothyriales incertae sedis</taxon>
        <taxon>Neophaeococcomyces</taxon>
    </lineage>
</organism>
<evidence type="ECO:0000313" key="1">
    <source>
        <dbReference type="EMBL" id="KAJ9651013.1"/>
    </source>
</evidence>
<gene>
    <name evidence="1" type="primary">VPS41</name>
    <name evidence="1" type="ORF">H2198_009688</name>
</gene>
<evidence type="ECO:0000313" key="2">
    <source>
        <dbReference type="Proteomes" id="UP001172386"/>
    </source>
</evidence>
<keyword evidence="2" id="KW-1185">Reference proteome</keyword>
<reference evidence="1" key="1">
    <citation type="submission" date="2022-10" db="EMBL/GenBank/DDBJ databases">
        <title>Culturing micro-colonial fungi from biological soil crusts in the Mojave desert and describing Neophaeococcomyces mojavensis, and introducing the new genera and species Taxawa tesnikishii.</title>
        <authorList>
            <person name="Kurbessoian T."/>
            <person name="Stajich J.E."/>
        </authorList>
    </citation>
    <scope>NUCLEOTIDE SEQUENCE</scope>
    <source>
        <strain evidence="1">JES_112</strain>
    </source>
</reference>